<dbReference type="EMBL" id="JBFDAA010000001">
    <property type="protein sequence ID" value="KAL1140596.1"/>
    <property type="molecule type" value="Genomic_DNA"/>
</dbReference>
<dbReference type="AlphaFoldDB" id="A0ABD0YXA7"/>
<dbReference type="InterPro" id="IPR010562">
    <property type="entry name" value="Haemolymph_juvenile_hormone-bd"/>
</dbReference>
<name>A0ABD0YXA7_9HEMI</name>
<protein>
    <recommendedName>
        <fullName evidence="6">Protein takeout</fullName>
    </recommendedName>
</protein>
<keyword evidence="5" id="KW-1185">Reference proteome</keyword>
<keyword evidence="2" id="KW-0090">Biological rhythms</keyword>
<evidence type="ECO:0000313" key="5">
    <source>
        <dbReference type="Proteomes" id="UP001558652"/>
    </source>
</evidence>
<dbReference type="Proteomes" id="UP001558652">
    <property type="component" value="Unassembled WGS sequence"/>
</dbReference>
<accession>A0ABD0YXA7</accession>
<dbReference type="PANTHER" id="PTHR11008:SF41">
    <property type="entry name" value="RE70318P"/>
    <property type="match status" value="1"/>
</dbReference>
<dbReference type="GO" id="GO:0007623">
    <property type="term" value="P:circadian rhythm"/>
    <property type="evidence" value="ECO:0007669"/>
    <property type="project" value="UniProtKB-ARBA"/>
</dbReference>
<evidence type="ECO:0000313" key="4">
    <source>
        <dbReference type="EMBL" id="KAL1140596.1"/>
    </source>
</evidence>
<dbReference type="SMART" id="SM00700">
    <property type="entry name" value="JHBP"/>
    <property type="match status" value="1"/>
</dbReference>
<evidence type="ECO:0008006" key="6">
    <source>
        <dbReference type="Google" id="ProtNLM"/>
    </source>
</evidence>
<organism evidence="4 5">
    <name type="scientific">Ranatra chinensis</name>
    <dbReference type="NCBI Taxonomy" id="642074"/>
    <lineage>
        <taxon>Eukaryota</taxon>
        <taxon>Metazoa</taxon>
        <taxon>Ecdysozoa</taxon>
        <taxon>Arthropoda</taxon>
        <taxon>Hexapoda</taxon>
        <taxon>Insecta</taxon>
        <taxon>Pterygota</taxon>
        <taxon>Neoptera</taxon>
        <taxon>Paraneoptera</taxon>
        <taxon>Hemiptera</taxon>
        <taxon>Heteroptera</taxon>
        <taxon>Panheteroptera</taxon>
        <taxon>Nepomorpha</taxon>
        <taxon>Nepidae</taxon>
        <taxon>Ranatrinae</taxon>
        <taxon>Ranatra</taxon>
    </lineage>
</organism>
<reference evidence="4 5" key="1">
    <citation type="submission" date="2024-07" db="EMBL/GenBank/DDBJ databases">
        <title>Chromosome-level genome assembly of the water stick insect Ranatra chinensis (Heteroptera: Nepidae).</title>
        <authorList>
            <person name="Liu X."/>
        </authorList>
    </citation>
    <scope>NUCLEOTIDE SEQUENCE [LARGE SCALE GENOMIC DNA]</scope>
    <source>
        <strain evidence="4">Cailab_2021Rc</strain>
        <tissue evidence="4">Muscle</tissue>
    </source>
</reference>
<evidence type="ECO:0000256" key="3">
    <source>
        <dbReference type="ARBA" id="ARBA00060902"/>
    </source>
</evidence>
<evidence type="ECO:0000256" key="2">
    <source>
        <dbReference type="ARBA" id="ARBA00023108"/>
    </source>
</evidence>
<dbReference type="Pfam" id="PF06585">
    <property type="entry name" value="JHBP"/>
    <property type="match status" value="1"/>
</dbReference>
<gene>
    <name evidence="4" type="ORF">AAG570_000526</name>
</gene>
<comment type="similarity">
    <text evidence="3">Belongs to the TO family.</text>
</comment>
<dbReference type="FunFam" id="3.15.10.30:FF:000001">
    <property type="entry name" value="Takeout-like protein 1"/>
    <property type="match status" value="1"/>
</dbReference>
<comment type="caution">
    <text evidence="4">The sequence shown here is derived from an EMBL/GenBank/DDBJ whole genome shotgun (WGS) entry which is preliminary data.</text>
</comment>
<sequence>MLVQSIGLKQGSGPVSINSTFTDLKIYGMTDYTIKKVVPDLGNYRLDFEGELPALHNEGGYSISGKILVLPITGQGKSWSNYTVKASLICSPKTKGNKLYWNVDDFMFDLDVKNAIIHMDNLFNGNKELGDAMNAFMSENWEVVFKELKPVVNEAVSALLKDVAVKVFSRFPIDQLLPD</sequence>
<dbReference type="Gene3D" id="3.15.10.30">
    <property type="entry name" value="Haemolymph juvenile hormone binding protein"/>
    <property type="match status" value="1"/>
</dbReference>
<dbReference type="PANTHER" id="PTHR11008">
    <property type="entry name" value="PROTEIN TAKEOUT-LIKE PROTEIN"/>
    <property type="match status" value="1"/>
</dbReference>
<dbReference type="InterPro" id="IPR038606">
    <property type="entry name" value="To_sf"/>
</dbReference>
<proteinExistence type="inferred from homology"/>
<evidence type="ECO:0000256" key="1">
    <source>
        <dbReference type="ARBA" id="ARBA00022729"/>
    </source>
</evidence>
<keyword evidence="1" id="KW-0732">Signal</keyword>